<dbReference type="PANTHER" id="PTHR34538">
    <property type="entry name" value="EXPRESSED PROTEIN"/>
    <property type="match status" value="1"/>
</dbReference>
<dbReference type="Gramene" id="mRNA:HanXRQr2_Chr09g0395431">
    <property type="protein sequence ID" value="CDS:HanXRQr2_Chr09g0395431.1"/>
    <property type="gene ID" value="HanXRQr2_Chr09g0395431"/>
</dbReference>
<dbReference type="EMBL" id="MNCJ02000324">
    <property type="protein sequence ID" value="KAF5791495.1"/>
    <property type="molecule type" value="Genomic_DNA"/>
</dbReference>
<name>A0A9K3N9D3_HELAN</name>
<sequence length="136" mass="15431">MKSNLHIIYCQSSKNNKPLIYPSLSQKMAIATDLTIEGRPSNFSECSSLSSVSDDGEFTQTNCSKGSINRTRSRKWKKLMKKLVEEGKKSFYRSSKPLVFSYDAVSYSLNFDDGNCNDECYLYQSRYPSQVLGECS</sequence>
<dbReference type="Proteomes" id="UP000215914">
    <property type="component" value="Unassembled WGS sequence"/>
</dbReference>
<organism evidence="1 2">
    <name type="scientific">Helianthus annuus</name>
    <name type="common">Common sunflower</name>
    <dbReference type="NCBI Taxonomy" id="4232"/>
    <lineage>
        <taxon>Eukaryota</taxon>
        <taxon>Viridiplantae</taxon>
        <taxon>Streptophyta</taxon>
        <taxon>Embryophyta</taxon>
        <taxon>Tracheophyta</taxon>
        <taxon>Spermatophyta</taxon>
        <taxon>Magnoliopsida</taxon>
        <taxon>eudicotyledons</taxon>
        <taxon>Gunneridae</taxon>
        <taxon>Pentapetalae</taxon>
        <taxon>asterids</taxon>
        <taxon>campanulids</taxon>
        <taxon>Asterales</taxon>
        <taxon>Asteraceae</taxon>
        <taxon>Asteroideae</taxon>
        <taxon>Heliantheae alliance</taxon>
        <taxon>Heliantheae</taxon>
        <taxon>Helianthus</taxon>
    </lineage>
</organism>
<reference evidence="1" key="1">
    <citation type="journal article" date="2017" name="Nature">
        <title>The sunflower genome provides insights into oil metabolism, flowering and Asterid evolution.</title>
        <authorList>
            <person name="Badouin H."/>
            <person name="Gouzy J."/>
            <person name="Grassa C.J."/>
            <person name="Murat F."/>
            <person name="Staton S.E."/>
            <person name="Cottret L."/>
            <person name="Lelandais-Briere C."/>
            <person name="Owens G.L."/>
            <person name="Carrere S."/>
            <person name="Mayjonade B."/>
            <person name="Legrand L."/>
            <person name="Gill N."/>
            <person name="Kane N.C."/>
            <person name="Bowers J.E."/>
            <person name="Hubner S."/>
            <person name="Bellec A."/>
            <person name="Berard A."/>
            <person name="Berges H."/>
            <person name="Blanchet N."/>
            <person name="Boniface M.C."/>
            <person name="Brunel D."/>
            <person name="Catrice O."/>
            <person name="Chaidir N."/>
            <person name="Claudel C."/>
            <person name="Donnadieu C."/>
            <person name="Faraut T."/>
            <person name="Fievet G."/>
            <person name="Helmstetter N."/>
            <person name="King M."/>
            <person name="Knapp S.J."/>
            <person name="Lai Z."/>
            <person name="Le Paslier M.C."/>
            <person name="Lippi Y."/>
            <person name="Lorenzon L."/>
            <person name="Mandel J.R."/>
            <person name="Marage G."/>
            <person name="Marchand G."/>
            <person name="Marquand E."/>
            <person name="Bret-Mestries E."/>
            <person name="Morien E."/>
            <person name="Nambeesan S."/>
            <person name="Nguyen T."/>
            <person name="Pegot-Espagnet P."/>
            <person name="Pouilly N."/>
            <person name="Raftis F."/>
            <person name="Sallet E."/>
            <person name="Schiex T."/>
            <person name="Thomas J."/>
            <person name="Vandecasteele C."/>
            <person name="Vares D."/>
            <person name="Vear F."/>
            <person name="Vautrin S."/>
            <person name="Crespi M."/>
            <person name="Mangin B."/>
            <person name="Burke J.M."/>
            <person name="Salse J."/>
            <person name="Munos S."/>
            <person name="Vincourt P."/>
            <person name="Rieseberg L.H."/>
            <person name="Langlade N.B."/>
        </authorList>
    </citation>
    <scope>NUCLEOTIDE SEQUENCE</scope>
    <source>
        <tissue evidence="1">Leaves</tissue>
    </source>
</reference>
<gene>
    <name evidence="1" type="ORF">HanXRQr2_Chr09g0395431</name>
</gene>
<accession>A0A9K3N9D3</accession>
<reference evidence="1" key="2">
    <citation type="submission" date="2020-06" db="EMBL/GenBank/DDBJ databases">
        <title>Helianthus annuus Genome sequencing and assembly Release 2.</title>
        <authorList>
            <person name="Gouzy J."/>
            <person name="Langlade N."/>
            <person name="Munos S."/>
        </authorList>
    </citation>
    <scope>NUCLEOTIDE SEQUENCE</scope>
    <source>
        <tissue evidence="1">Leaves</tissue>
    </source>
</reference>
<proteinExistence type="predicted"/>
<evidence type="ECO:0000313" key="2">
    <source>
        <dbReference type="Proteomes" id="UP000215914"/>
    </source>
</evidence>
<protein>
    <submittedName>
        <fullName evidence="1">Uncharacterized protein</fullName>
    </submittedName>
</protein>
<dbReference type="PANTHER" id="PTHR34538:SF4">
    <property type="entry name" value="EXPRESSED PROTEIN"/>
    <property type="match status" value="1"/>
</dbReference>
<dbReference type="AlphaFoldDB" id="A0A9K3N9D3"/>
<evidence type="ECO:0000313" key="1">
    <source>
        <dbReference type="EMBL" id="KAF5791495.1"/>
    </source>
</evidence>
<comment type="caution">
    <text evidence="1">The sequence shown here is derived from an EMBL/GenBank/DDBJ whole genome shotgun (WGS) entry which is preliminary data.</text>
</comment>
<keyword evidence="2" id="KW-1185">Reference proteome</keyword>